<dbReference type="EMBL" id="HBFB01014789">
    <property type="protein sequence ID" value="CAD8678121.1"/>
    <property type="molecule type" value="Transcribed_RNA"/>
</dbReference>
<organism evidence="2">
    <name type="scientific">Chlamydomonas leiostraca</name>
    <dbReference type="NCBI Taxonomy" id="1034604"/>
    <lineage>
        <taxon>Eukaryota</taxon>
        <taxon>Viridiplantae</taxon>
        <taxon>Chlorophyta</taxon>
        <taxon>core chlorophytes</taxon>
        <taxon>Chlorophyceae</taxon>
        <taxon>CS clade</taxon>
        <taxon>Chlamydomonadales</taxon>
        <taxon>Chlamydomonadaceae</taxon>
        <taxon>Chlamydomonas</taxon>
    </lineage>
</organism>
<gene>
    <name evidence="2" type="ORF">CLEI1391_LOCUS8361</name>
</gene>
<dbReference type="AlphaFoldDB" id="A0A7S0RIA4"/>
<keyword evidence="1" id="KW-0812">Transmembrane</keyword>
<accession>A0A7S0RIA4</accession>
<protein>
    <submittedName>
        <fullName evidence="2">Uncharacterized protein</fullName>
    </submittedName>
</protein>
<sequence>MLGSTGPGRPASLFRGSRPLTADSIQIVRQLQYNGAAAIALPLPRQSSRPVVLPPRQQPVRKEPQVQDVALRALSRIYGNIWELRHEVVTTMLYLLAVIMVERGVEDTLDRWLGEDWVGSVGCILVGAGIMLYVRRLKIDARLMSPFFGNQIL</sequence>
<evidence type="ECO:0000313" key="2">
    <source>
        <dbReference type="EMBL" id="CAD8678121.1"/>
    </source>
</evidence>
<keyword evidence="1" id="KW-0472">Membrane</keyword>
<evidence type="ECO:0000256" key="1">
    <source>
        <dbReference type="SAM" id="Phobius"/>
    </source>
</evidence>
<feature type="transmembrane region" description="Helical" evidence="1">
    <location>
        <begin position="117"/>
        <end position="134"/>
    </location>
</feature>
<name>A0A7S0RIA4_9CHLO</name>
<reference evidence="2" key="1">
    <citation type="submission" date="2021-01" db="EMBL/GenBank/DDBJ databases">
        <authorList>
            <person name="Corre E."/>
            <person name="Pelletier E."/>
            <person name="Niang G."/>
            <person name="Scheremetjew M."/>
            <person name="Finn R."/>
            <person name="Kale V."/>
            <person name="Holt S."/>
            <person name="Cochrane G."/>
            <person name="Meng A."/>
            <person name="Brown T."/>
            <person name="Cohen L."/>
        </authorList>
    </citation>
    <scope>NUCLEOTIDE SEQUENCE</scope>
    <source>
        <strain evidence="2">SAG 11-49</strain>
    </source>
</reference>
<keyword evidence="1" id="KW-1133">Transmembrane helix</keyword>
<proteinExistence type="predicted"/>